<protein>
    <submittedName>
        <fullName evidence="2">Uncharacterized protein</fullName>
    </submittedName>
</protein>
<evidence type="ECO:0000256" key="1">
    <source>
        <dbReference type="SAM" id="MobiDB-lite"/>
    </source>
</evidence>
<sequence>MPNPLSKTSPPIYPHQAQNQNHCYSTELEHRHYSEPSCTKRGIGQENLNLVRQLTRWDEIKLGGSELKIEQLPQYQWPQSPRHGTVKEPKQIGQQSSSGGVSLCVFFLSSVVTAPSASTTAFDASSGSLRP</sequence>
<name>A0ABQ7NPN1_BRACM</name>
<reference evidence="2 3" key="1">
    <citation type="submission" date="2021-03" db="EMBL/GenBank/DDBJ databases">
        <authorList>
            <person name="King G.J."/>
            <person name="Bancroft I."/>
            <person name="Baten A."/>
            <person name="Bloomfield J."/>
            <person name="Borpatragohain P."/>
            <person name="He Z."/>
            <person name="Irish N."/>
            <person name="Irwin J."/>
            <person name="Liu K."/>
            <person name="Mauleon R.P."/>
            <person name="Moore J."/>
            <person name="Morris R."/>
            <person name="Ostergaard L."/>
            <person name="Wang B."/>
            <person name="Wells R."/>
        </authorList>
    </citation>
    <scope>NUCLEOTIDE SEQUENCE [LARGE SCALE GENOMIC DNA]</scope>
    <source>
        <strain evidence="2">R-o-18</strain>
        <tissue evidence="2">Leaf</tissue>
    </source>
</reference>
<dbReference type="Proteomes" id="UP000823674">
    <property type="component" value="Chromosome A01"/>
</dbReference>
<feature type="region of interest" description="Disordered" evidence="1">
    <location>
        <begin position="73"/>
        <end position="94"/>
    </location>
</feature>
<proteinExistence type="predicted"/>
<evidence type="ECO:0000313" key="2">
    <source>
        <dbReference type="EMBL" id="KAG5412831.1"/>
    </source>
</evidence>
<accession>A0ABQ7NPN1</accession>
<dbReference type="EMBL" id="JADBGQ010000001">
    <property type="protein sequence ID" value="KAG5412831.1"/>
    <property type="molecule type" value="Genomic_DNA"/>
</dbReference>
<keyword evidence="3" id="KW-1185">Reference proteome</keyword>
<evidence type="ECO:0000313" key="3">
    <source>
        <dbReference type="Proteomes" id="UP000823674"/>
    </source>
</evidence>
<comment type="caution">
    <text evidence="2">The sequence shown here is derived from an EMBL/GenBank/DDBJ whole genome shotgun (WGS) entry which is preliminary data.</text>
</comment>
<gene>
    <name evidence="2" type="primary">A01p004780.1_BraROA</name>
    <name evidence="2" type="ORF">IGI04_000398</name>
</gene>
<organism evidence="2 3">
    <name type="scientific">Brassica rapa subsp. trilocularis</name>
    <dbReference type="NCBI Taxonomy" id="1813537"/>
    <lineage>
        <taxon>Eukaryota</taxon>
        <taxon>Viridiplantae</taxon>
        <taxon>Streptophyta</taxon>
        <taxon>Embryophyta</taxon>
        <taxon>Tracheophyta</taxon>
        <taxon>Spermatophyta</taxon>
        <taxon>Magnoliopsida</taxon>
        <taxon>eudicotyledons</taxon>
        <taxon>Gunneridae</taxon>
        <taxon>Pentapetalae</taxon>
        <taxon>rosids</taxon>
        <taxon>malvids</taxon>
        <taxon>Brassicales</taxon>
        <taxon>Brassicaceae</taxon>
        <taxon>Brassiceae</taxon>
        <taxon>Brassica</taxon>
    </lineage>
</organism>